<protein>
    <submittedName>
        <fullName evidence="1">Uncharacterized protein</fullName>
    </submittedName>
</protein>
<keyword evidence="2" id="KW-1185">Reference proteome</keyword>
<name>R8BKM1_PHAM7</name>
<reference evidence="2" key="1">
    <citation type="journal article" date="2013" name="Genome Announc.">
        <title>Draft genome sequence of the ascomycete Phaeoacremonium aleophilum strain UCR-PA7, a causal agent of the esca disease complex in grapevines.</title>
        <authorList>
            <person name="Blanco-Ulate B."/>
            <person name="Rolshausen P."/>
            <person name="Cantu D."/>
        </authorList>
    </citation>
    <scope>NUCLEOTIDE SEQUENCE [LARGE SCALE GENOMIC DNA]</scope>
    <source>
        <strain evidence="2">UCR-PA7</strain>
    </source>
</reference>
<dbReference type="Proteomes" id="UP000014074">
    <property type="component" value="Unassembled WGS sequence"/>
</dbReference>
<accession>R8BKM1</accession>
<dbReference type="KEGG" id="tmn:UCRPA7_4633"/>
<dbReference type="AlphaFoldDB" id="R8BKM1"/>
<organism evidence="1 2">
    <name type="scientific">Phaeoacremonium minimum (strain UCR-PA7)</name>
    <name type="common">Esca disease fungus</name>
    <name type="synonym">Togninia minima</name>
    <dbReference type="NCBI Taxonomy" id="1286976"/>
    <lineage>
        <taxon>Eukaryota</taxon>
        <taxon>Fungi</taxon>
        <taxon>Dikarya</taxon>
        <taxon>Ascomycota</taxon>
        <taxon>Pezizomycotina</taxon>
        <taxon>Sordariomycetes</taxon>
        <taxon>Sordariomycetidae</taxon>
        <taxon>Togniniales</taxon>
        <taxon>Togniniaceae</taxon>
        <taxon>Phaeoacremonium</taxon>
    </lineage>
</organism>
<gene>
    <name evidence="1" type="ORF">UCRPA7_4633</name>
</gene>
<dbReference type="RefSeq" id="XP_007915375.1">
    <property type="nucleotide sequence ID" value="XM_007917184.1"/>
</dbReference>
<dbReference type="HOGENOM" id="CLU_2016804_0_0_1"/>
<evidence type="ECO:0000313" key="2">
    <source>
        <dbReference type="Proteomes" id="UP000014074"/>
    </source>
</evidence>
<dbReference type="EMBL" id="KB933129">
    <property type="protein sequence ID" value="EON99870.1"/>
    <property type="molecule type" value="Genomic_DNA"/>
</dbReference>
<evidence type="ECO:0000313" key="1">
    <source>
        <dbReference type="EMBL" id="EON99870.1"/>
    </source>
</evidence>
<proteinExistence type="predicted"/>
<dbReference type="GeneID" id="19325103"/>
<sequence>MDGSPSAALLELVPVADEVVEDVDDGVVVELPSEVLDGPGSDEDWVSAAAVVVGAVEDGIVDGVVVSAEALVVEISLEVLVTAELDTWDDSGEEEVAVTKYDGLPVKVVQDTPMIVCARPAST</sequence>